<reference evidence="1" key="2">
    <citation type="journal article" date="2024" name="Plant">
        <title>Genomic evolution and insights into agronomic trait innovations of Sesamum species.</title>
        <authorList>
            <person name="Miao H."/>
            <person name="Wang L."/>
            <person name="Qu L."/>
            <person name="Liu H."/>
            <person name="Sun Y."/>
            <person name="Le M."/>
            <person name="Wang Q."/>
            <person name="Wei S."/>
            <person name="Zheng Y."/>
            <person name="Lin W."/>
            <person name="Duan Y."/>
            <person name="Cao H."/>
            <person name="Xiong S."/>
            <person name="Wang X."/>
            <person name="Wei L."/>
            <person name="Li C."/>
            <person name="Ma Q."/>
            <person name="Ju M."/>
            <person name="Zhao R."/>
            <person name="Li G."/>
            <person name="Mu C."/>
            <person name="Tian Q."/>
            <person name="Mei H."/>
            <person name="Zhang T."/>
            <person name="Gao T."/>
            <person name="Zhang H."/>
        </authorList>
    </citation>
    <scope>NUCLEOTIDE SEQUENCE</scope>
    <source>
        <strain evidence="1">KEN8</strain>
    </source>
</reference>
<dbReference type="PANTHER" id="PTHR36770">
    <property type="entry name" value="PHOTOSYSTEM I ASSEMBLY FACTOR PSA3, CHLOROPLASTIC"/>
    <property type="match status" value="1"/>
</dbReference>
<evidence type="ECO:0000313" key="1">
    <source>
        <dbReference type="EMBL" id="KAL0395690.1"/>
    </source>
</evidence>
<protein>
    <submittedName>
        <fullName evidence="1">Photosystem I assembly factor PSA3, chloroplastic</fullName>
    </submittedName>
</protein>
<proteinExistence type="predicted"/>
<organism evidence="1">
    <name type="scientific">Sesamum calycinum</name>
    <dbReference type="NCBI Taxonomy" id="2727403"/>
    <lineage>
        <taxon>Eukaryota</taxon>
        <taxon>Viridiplantae</taxon>
        <taxon>Streptophyta</taxon>
        <taxon>Embryophyta</taxon>
        <taxon>Tracheophyta</taxon>
        <taxon>Spermatophyta</taxon>
        <taxon>Magnoliopsida</taxon>
        <taxon>eudicotyledons</taxon>
        <taxon>Gunneridae</taxon>
        <taxon>Pentapetalae</taxon>
        <taxon>asterids</taxon>
        <taxon>lamiids</taxon>
        <taxon>Lamiales</taxon>
        <taxon>Pedaliaceae</taxon>
        <taxon>Sesamum</taxon>
    </lineage>
</organism>
<name>A0AAW2SSY5_9LAMI</name>
<reference evidence="1" key="1">
    <citation type="submission" date="2020-06" db="EMBL/GenBank/DDBJ databases">
        <authorList>
            <person name="Li T."/>
            <person name="Hu X."/>
            <person name="Zhang T."/>
            <person name="Song X."/>
            <person name="Zhang H."/>
            <person name="Dai N."/>
            <person name="Sheng W."/>
            <person name="Hou X."/>
            <person name="Wei L."/>
        </authorList>
    </citation>
    <scope>NUCLEOTIDE SEQUENCE</scope>
    <source>
        <strain evidence="1">KEN8</strain>
        <tissue evidence="1">Leaf</tissue>
    </source>
</reference>
<accession>A0AAW2SSY5</accession>
<dbReference type="EMBL" id="JACGWM010000001">
    <property type="protein sequence ID" value="KAL0395690.1"/>
    <property type="molecule type" value="Genomic_DNA"/>
</dbReference>
<dbReference type="InterPro" id="IPR037736">
    <property type="entry name" value="PSA3"/>
</dbReference>
<dbReference type="GO" id="GO:0048564">
    <property type="term" value="P:photosystem I assembly"/>
    <property type="evidence" value="ECO:0007669"/>
    <property type="project" value="InterPro"/>
</dbReference>
<dbReference type="PANTHER" id="PTHR36770:SF1">
    <property type="entry name" value="PHOTOSYSTEM I ASSEMBLY FACTOR PSA3, CHLOROPLASTIC"/>
    <property type="match status" value="1"/>
</dbReference>
<gene>
    <name evidence="1" type="ORF">Scaly_0017400</name>
</gene>
<comment type="caution">
    <text evidence="1">The sequence shown here is derived from an EMBL/GenBank/DDBJ whole genome shotgun (WGS) entry which is preliminary data.</text>
</comment>
<dbReference type="AlphaFoldDB" id="A0AAW2SSY5"/>
<sequence length="252" mass="28235">MAVLSSLQTNPYAFHIYAISSNPLPPSLLYTTCRRRRKPNNGRYLLVRAYMDESNSVSGFANKVIGSLPVVGLIARIFSDEGGIGEILLILRRDPLYVLLCCWLAAVGAGLLKSEEILEGVGRLRISDDIEFEEENFIAMMNDSRERRAKLRAPVPTIPMEIRAEKALEAIHVCCFGRDLIEEEDEELLSVILNAVFPAVGMPVIERIVKEKAKRVAEGTDEIKIPEPKPLPKEAVQLQMEDLQFLREGNTE</sequence>